<dbReference type="EMBL" id="AAUJ02000001">
    <property type="protein sequence ID" value="EED69283.1"/>
    <property type="molecule type" value="Genomic_DNA"/>
</dbReference>
<reference evidence="1 2" key="1">
    <citation type="journal article" date="2004" name="Appl. Environ. Microbiol.">
        <title>Mineralization of individual congeners of linear alkylbenzenesulfonate by defined pairs of heterotrophic bacteria.</title>
        <authorList>
            <person name="Schleheck D."/>
            <person name="Knepper T.P."/>
            <person name="Fischer K."/>
            <person name="Cook A.M."/>
        </authorList>
    </citation>
    <scope>NUCLEOTIDE SEQUENCE [LARGE SCALE GENOMIC DNA]</scope>
    <source>
        <strain evidence="2">DSM 14576 / KF-1</strain>
    </source>
</reference>
<comment type="caution">
    <text evidence="1">The sequence shown here is derived from an EMBL/GenBank/DDBJ whole genome shotgun (WGS) entry which is preliminary data.</text>
</comment>
<protein>
    <submittedName>
        <fullName evidence="1">Uncharacterized protein</fullName>
    </submittedName>
</protein>
<gene>
    <name evidence="1" type="ORF">CtesDRAFT_PD4231</name>
</gene>
<name>B7WU12_COMTK</name>
<dbReference type="Proteomes" id="UP000003039">
    <property type="component" value="Unassembled WGS sequence"/>
</dbReference>
<sequence>MSRISLDIRPTPGELLALVQAGHQVDFEQWSVGEMSGWIWASNPYGRDCCCVDVTAAGCESILRAVADDTHECEW</sequence>
<evidence type="ECO:0000313" key="2">
    <source>
        <dbReference type="Proteomes" id="UP000003039"/>
    </source>
</evidence>
<dbReference type="AlphaFoldDB" id="B7WU12"/>
<accession>B7WU12</accession>
<organism evidence="1 2">
    <name type="scientific">Comamonas testosteroni (strain DSM 14576 / KF-1)</name>
    <name type="common">Pseudomonas testosteroni</name>
    <dbReference type="NCBI Taxonomy" id="399795"/>
    <lineage>
        <taxon>Bacteria</taxon>
        <taxon>Pseudomonadati</taxon>
        <taxon>Pseudomonadota</taxon>
        <taxon>Betaproteobacteria</taxon>
        <taxon>Burkholderiales</taxon>
        <taxon>Comamonadaceae</taxon>
        <taxon>Comamonas</taxon>
    </lineage>
</organism>
<evidence type="ECO:0000313" key="1">
    <source>
        <dbReference type="EMBL" id="EED69283.1"/>
    </source>
</evidence>
<proteinExistence type="predicted"/>